<organism evidence="1 2">
    <name type="scientific">Neurospora intermedia</name>
    <dbReference type="NCBI Taxonomy" id="5142"/>
    <lineage>
        <taxon>Eukaryota</taxon>
        <taxon>Fungi</taxon>
        <taxon>Dikarya</taxon>
        <taxon>Ascomycota</taxon>
        <taxon>Pezizomycotina</taxon>
        <taxon>Sordariomycetes</taxon>
        <taxon>Sordariomycetidae</taxon>
        <taxon>Sordariales</taxon>
        <taxon>Sordariaceae</taxon>
        <taxon>Neurospora</taxon>
    </lineage>
</organism>
<sequence length="233" mass="27726">MDEDASESDFEFISHDFLRSWYLRDGKKRIPTLNQAHTKEMKEEDNMQTPLQLIALIHRGHPMTHKPWWPRVFLPILCPTSLALEEMYKHWFYSTKRDEGRVLKFSLASKKMAFHLGYTIQVFWILTTKRPLGPLLTAAHPEPMTNFFDSEPNIRYLAVFFGKLWLKLWKQRRGDLKQPEKMTDPDSVQPESWWSSWKTSKGSMDNWRDLEGALATLWRIFTHEKEEVPKEET</sequence>
<dbReference type="EMBL" id="JAVLET010000013">
    <property type="protein sequence ID" value="KAL0466181.1"/>
    <property type="molecule type" value="Genomic_DNA"/>
</dbReference>
<evidence type="ECO:0000313" key="1">
    <source>
        <dbReference type="EMBL" id="KAL0466181.1"/>
    </source>
</evidence>
<gene>
    <name evidence="1" type="ORF">QR685DRAFT_575359</name>
</gene>
<name>A0ABR3D0I4_NEUIN</name>
<accession>A0ABR3D0I4</accession>
<keyword evidence="2" id="KW-1185">Reference proteome</keyword>
<reference evidence="1 2" key="1">
    <citation type="submission" date="2023-09" db="EMBL/GenBank/DDBJ databases">
        <title>Multi-omics analysis of a traditional fermented food reveals byproduct-associated fungal strains for waste-to-food upcycling.</title>
        <authorList>
            <consortium name="Lawrence Berkeley National Laboratory"/>
            <person name="Rekdal V.M."/>
            <person name="Villalobos-Escobedo J.M."/>
            <person name="Rodriguez-Valeron N."/>
            <person name="Garcia M.O."/>
            <person name="Vasquez D.P."/>
            <person name="Damayanti I."/>
            <person name="Sorensen P.M."/>
            <person name="Baidoo E.E."/>
            <person name="De Carvalho A.C."/>
            <person name="Riley R."/>
            <person name="Lipzen A."/>
            <person name="He G."/>
            <person name="Yan M."/>
            <person name="Haridas S."/>
            <person name="Daum C."/>
            <person name="Yoshinaga Y."/>
            <person name="Ng V."/>
            <person name="Grigoriev I.V."/>
            <person name="Munk R."/>
            <person name="Nuraida L."/>
            <person name="Wijaya C.H."/>
            <person name="Morales P.-C."/>
            <person name="Keasling J.D."/>
        </authorList>
    </citation>
    <scope>NUCLEOTIDE SEQUENCE [LARGE SCALE GENOMIC DNA]</scope>
    <source>
        <strain evidence="1 2">FGSC 2613</strain>
    </source>
</reference>
<evidence type="ECO:0000313" key="2">
    <source>
        <dbReference type="Proteomes" id="UP001451303"/>
    </source>
</evidence>
<comment type="caution">
    <text evidence="1">The sequence shown here is derived from an EMBL/GenBank/DDBJ whole genome shotgun (WGS) entry which is preliminary data.</text>
</comment>
<proteinExistence type="predicted"/>
<protein>
    <submittedName>
        <fullName evidence="1">Uncharacterized protein</fullName>
    </submittedName>
</protein>
<dbReference type="Proteomes" id="UP001451303">
    <property type="component" value="Unassembled WGS sequence"/>
</dbReference>